<comment type="caution">
    <text evidence="1">The sequence shown here is derived from an EMBL/GenBank/DDBJ whole genome shotgun (WGS) entry which is preliminary data.</text>
</comment>
<keyword evidence="2" id="KW-1185">Reference proteome</keyword>
<dbReference type="STRING" id="394096.DB31_8320"/>
<name>A0A085WH04_9BACT</name>
<proteinExistence type="predicted"/>
<evidence type="ECO:0000313" key="2">
    <source>
        <dbReference type="Proteomes" id="UP000028725"/>
    </source>
</evidence>
<protein>
    <submittedName>
        <fullName evidence="1">Type IV fimbrial biogenesis protein PilY1</fullName>
    </submittedName>
</protein>
<sequence length="426" mass="46158">MRELPQVVGSDHAEFFNSTVSGCFNPKLDEFQLSHGWNPDTAYAVPDQGTQLGSDMGFPNLFQDTKYYGYMYWADLNNPSPQWNSAAAACQGQVPDWTGTGATEYSRCLSCLDLKGYYKLPGTVGRNTPPLTNPNFIFRGRFLNFNPPKYVTVNAVLKKVVSQLSGLRAGMSYFSNSTPSTVLGRGQNPACSQILNDASSFDNNRASYINAINGLTFTTSSTLARSLLNVGYYFTSGDDVYRDTFGFGTNYSYPTSFKNSPLTYQSRSWCWGCQHSAVIVIADGDPSADTLASGIVSQLRTVNGGPVYCPDSEPCGAYNARDKGVDPVSYADDNAQYYLDDVAKLLATQDLQQSSPAVVGDFDTSGRQSLRIHTVGYGAPNNLLKNTAQVGGGLYFTASDASALEASLTEILNDVQVRSTTCAIQP</sequence>
<organism evidence="1 2">
    <name type="scientific">Hyalangium minutum</name>
    <dbReference type="NCBI Taxonomy" id="394096"/>
    <lineage>
        <taxon>Bacteria</taxon>
        <taxon>Pseudomonadati</taxon>
        <taxon>Myxococcota</taxon>
        <taxon>Myxococcia</taxon>
        <taxon>Myxococcales</taxon>
        <taxon>Cystobacterineae</taxon>
        <taxon>Archangiaceae</taxon>
        <taxon>Hyalangium</taxon>
    </lineage>
</organism>
<dbReference type="AlphaFoldDB" id="A0A085WH04"/>
<dbReference type="EMBL" id="JMCB01000008">
    <property type="protein sequence ID" value="KFE66967.1"/>
    <property type="molecule type" value="Genomic_DNA"/>
</dbReference>
<dbReference type="InterPro" id="IPR036465">
    <property type="entry name" value="vWFA_dom_sf"/>
</dbReference>
<dbReference type="Proteomes" id="UP000028725">
    <property type="component" value="Unassembled WGS sequence"/>
</dbReference>
<dbReference type="Gene3D" id="3.40.50.410">
    <property type="entry name" value="von Willebrand factor, type A domain"/>
    <property type="match status" value="1"/>
</dbReference>
<reference evidence="1 2" key="1">
    <citation type="submission" date="2014-04" db="EMBL/GenBank/DDBJ databases">
        <title>Genome assembly of Hyalangium minutum DSM 14724.</title>
        <authorList>
            <person name="Sharma G."/>
            <person name="Subramanian S."/>
        </authorList>
    </citation>
    <scope>NUCLEOTIDE SEQUENCE [LARGE SCALE GENOMIC DNA]</scope>
    <source>
        <strain evidence="1 2">DSM 14724</strain>
    </source>
</reference>
<evidence type="ECO:0000313" key="1">
    <source>
        <dbReference type="EMBL" id="KFE66967.1"/>
    </source>
</evidence>
<accession>A0A085WH04</accession>
<gene>
    <name evidence="1" type="ORF">DB31_8320</name>
</gene>